<accession>A0ABD0N970</accession>
<dbReference type="EMBL" id="JAMKFB020000023">
    <property type="protein sequence ID" value="KAL0158624.1"/>
    <property type="molecule type" value="Genomic_DNA"/>
</dbReference>
<organism evidence="2 3">
    <name type="scientific">Cirrhinus mrigala</name>
    <name type="common">Mrigala</name>
    <dbReference type="NCBI Taxonomy" id="683832"/>
    <lineage>
        <taxon>Eukaryota</taxon>
        <taxon>Metazoa</taxon>
        <taxon>Chordata</taxon>
        <taxon>Craniata</taxon>
        <taxon>Vertebrata</taxon>
        <taxon>Euteleostomi</taxon>
        <taxon>Actinopterygii</taxon>
        <taxon>Neopterygii</taxon>
        <taxon>Teleostei</taxon>
        <taxon>Ostariophysi</taxon>
        <taxon>Cypriniformes</taxon>
        <taxon>Cyprinidae</taxon>
        <taxon>Labeoninae</taxon>
        <taxon>Labeonini</taxon>
        <taxon>Cirrhinus</taxon>
    </lineage>
</organism>
<keyword evidence="3" id="KW-1185">Reference proteome</keyword>
<evidence type="ECO:0000256" key="1">
    <source>
        <dbReference type="SAM" id="MobiDB-lite"/>
    </source>
</evidence>
<feature type="non-terminal residue" evidence="2">
    <location>
        <position position="74"/>
    </location>
</feature>
<dbReference type="PANTHER" id="PTHR12062:SF11">
    <property type="entry name" value="ALPHA-1,3-MANNOSYL-GLYCOPROTEIN 4-BETA-N-ACETYLGLUCOSAMINYLTRANSFERASE-LIKE PROTEIN MGAT4E"/>
    <property type="match status" value="1"/>
</dbReference>
<sequence>EELGKMVIVVLLADSDVSWIQQIEKITDEFHMRLSKGQLLVIHAIEDNYSSLHRTEEEPQRRSTDRVSFRSKQN</sequence>
<proteinExistence type="predicted"/>
<reference evidence="2 3" key="1">
    <citation type="submission" date="2024-05" db="EMBL/GenBank/DDBJ databases">
        <title>Genome sequencing and assembly of Indian major carp, Cirrhinus mrigala (Hamilton, 1822).</title>
        <authorList>
            <person name="Mohindra V."/>
            <person name="Chowdhury L.M."/>
            <person name="Lal K."/>
            <person name="Jena J.K."/>
        </authorList>
    </citation>
    <scope>NUCLEOTIDE SEQUENCE [LARGE SCALE GENOMIC DNA]</scope>
    <source>
        <strain evidence="2">CM1030</strain>
        <tissue evidence="2">Blood</tissue>
    </source>
</reference>
<protein>
    <submittedName>
        <fullName evidence="2">Uncharacterized protein</fullName>
    </submittedName>
</protein>
<dbReference type="InterPro" id="IPR006759">
    <property type="entry name" value="Glyco_transf_54"/>
</dbReference>
<dbReference type="Proteomes" id="UP001529510">
    <property type="component" value="Unassembled WGS sequence"/>
</dbReference>
<evidence type="ECO:0000313" key="3">
    <source>
        <dbReference type="Proteomes" id="UP001529510"/>
    </source>
</evidence>
<gene>
    <name evidence="2" type="ORF">M9458_046700</name>
</gene>
<feature type="region of interest" description="Disordered" evidence="1">
    <location>
        <begin position="52"/>
        <end position="74"/>
    </location>
</feature>
<dbReference type="AlphaFoldDB" id="A0ABD0N970"/>
<name>A0ABD0N970_CIRMR</name>
<feature type="non-terminal residue" evidence="2">
    <location>
        <position position="1"/>
    </location>
</feature>
<feature type="compositionally biased region" description="Basic and acidic residues" evidence="1">
    <location>
        <begin position="53"/>
        <end position="68"/>
    </location>
</feature>
<comment type="caution">
    <text evidence="2">The sequence shown here is derived from an EMBL/GenBank/DDBJ whole genome shotgun (WGS) entry which is preliminary data.</text>
</comment>
<evidence type="ECO:0000313" key="2">
    <source>
        <dbReference type="EMBL" id="KAL0158624.1"/>
    </source>
</evidence>
<dbReference type="PANTHER" id="PTHR12062">
    <property type="entry name" value="N-ACETYLGLUCOSAMINYLTRANSFERASE VI"/>
    <property type="match status" value="1"/>
</dbReference>